<protein>
    <submittedName>
        <fullName evidence="2">Uncharacterized protein</fullName>
    </submittedName>
</protein>
<dbReference type="Proteomes" id="UP001153076">
    <property type="component" value="Unassembled WGS sequence"/>
</dbReference>
<keyword evidence="3" id="KW-1185">Reference proteome</keyword>
<reference evidence="2" key="1">
    <citation type="submission" date="2022-04" db="EMBL/GenBank/DDBJ databases">
        <title>Carnegiea gigantea Genome sequencing and assembly v2.</title>
        <authorList>
            <person name="Copetti D."/>
            <person name="Sanderson M.J."/>
            <person name="Burquez A."/>
            <person name="Wojciechowski M.F."/>
        </authorList>
    </citation>
    <scope>NUCLEOTIDE SEQUENCE</scope>
    <source>
        <strain evidence="2">SGP5-SGP5p</strain>
        <tissue evidence="2">Aerial part</tissue>
    </source>
</reference>
<dbReference type="EMBL" id="JAKOGI010000041">
    <property type="protein sequence ID" value="KAJ8447166.1"/>
    <property type="molecule type" value="Genomic_DNA"/>
</dbReference>
<dbReference type="OrthoDB" id="2011418at2759"/>
<organism evidence="2 3">
    <name type="scientific">Carnegiea gigantea</name>
    <dbReference type="NCBI Taxonomy" id="171969"/>
    <lineage>
        <taxon>Eukaryota</taxon>
        <taxon>Viridiplantae</taxon>
        <taxon>Streptophyta</taxon>
        <taxon>Embryophyta</taxon>
        <taxon>Tracheophyta</taxon>
        <taxon>Spermatophyta</taxon>
        <taxon>Magnoliopsida</taxon>
        <taxon>eudicotyledons</taxon>
        <taxon>Gunneridae</taxon>
        <taxon>Pentapetalae</taxon>
        <taxon>Caryophyllales</taxon>
        <taxon>Cactineae</taxon>
        <taxon>Cactaceae</taxon>
        <taxon>Cactoideae</taxon>
        <taxon>Echinocereeae</taxon>
        <taxon>Carnegiea</taxon>
    </lineage>
</organism>
<feature type="region of interest" description="Disordered" evidence="1">
    <location>
        <begin position="24"/>
        <end position="53"/>
    </location>
</feature>
<sequence length="427" mass="47540">MEATNTSRSLPHFDYVPTTCGEPSYRHAHAPSPHHTERDQEISRSNLNGWPHAENHDWHAAVATRPSGHFVQGQTAKSTTTSTPTQLTPGKSPNSRSRNKLPNPKRKPQKLTYPGRDIVPLVHPILGFGGQEVNHTGMICFPIRFDNRLKARNLEVDFLVVDVPNVSLGHRNLCKESQPQHPRSWLPRLSGHHPRRKRRWYRATGPFSFQRSVAALTSRAKASAIVISSSVTLRGSEVPKAAKSQDFIKRLGEYRLRPTTQPPQSLGCRQVLGEQGFGLQQTASLRGEEERIDRPLIPSMGRGGGRRLIWAAFSALALTNSLLVHKVPLLFFPALLSFGHHLLGGGVPGLEDCQLRLHLLCIEQKGVRSEPNENAHPKQERQSTLRKILKGSLSLDLLFLFSGPFTYSIACAMNFRIGRGLSSSLMK</sequence>
<dbReference type="AlphaFoldDB" id="A0A9Q1QMP0"/>
<accession>A0A9Q1QMP0</accession>
<evidence type="ECO:0000313" key="2">
    <source>
        <dbReference type="EMBL" id="KAJ8447166.1"/>
    </source>
</evidence>
<evidence type="ECO:0000313" key="3">
    <source>
        <dbReference type="Proteomes" id="UP001153076"/>
    </source>
</evidence>
<comment type="caution">
    <text evidence="2">The sequence shown here is derived from an EMBL/GenBank/DDBJ whole genome shotgun (WGS) entry which is preliminary data.</text>
</comment>
<feature type="compositionally biased region" description="Basic residues" evidence="1">
    <location>
        <begin position="97"/>
        <end position="109"/>
    </location>
</feature>
<name>A0A9Q1QMP0_9CARY</name>
<feature type="compositionally biased region" description="Low complexity" evidence="1">
    <location>
        <begin position="73"/>
        <end position="91"/>
    </location>
</feature>
<evidence type="ECO:0000256" key="1">
    <source>
        <dbReference type="SAM" id="MobiDB-lite"/>
    </source>
</evidence>
<proteinExistence type="predicted"/>
<feature type="region of interest" description="Disordered" evidence="1">
    <location>
        <begin position="67"/>
        <end position="112"/>
    </location>
</feature>
<gene>
    <name evidence="2" type="ORF">Cgig2_022895</name>
</gene>